<protein>
    <recommendedName>
        <fullName evidence="3">Urease accessory protein UreD</fullName>
    </recommendedName>
</protein>
<name>A0ABW2IPR8_9PROT</name>
<reference evidence="5" key="1">
    <citation type="journal article" date="2019" name="Int. J. Syst. Evol. Microbiol.">
        <title>The Global Catalogue of Microorganisms (GCM) 10K type strain sequencing project: providing services to taxonomists for standard genome sequencing and annotation.</title>
        <authorList>
            <consortium name="The Broad Institute Genomics Platform"/>
            <consortium name="The Broad Institute Genome Sequencing Center for Infectious Disease"/>
            <person name="Wu L."/>
            <person name="Ma J."/>
        </authorList>
    </citation>
    <scope>NUCLEOTIDE SEQUENCE [LARGE SCALE GENOMIC DNA]</scope>
    <source>
        <strain evidence="5">CCUG 51308</strain>
    </source>
</reference>
<organism evidence="4 5">
    <name type="scientific">Hirschia litorea</name>
    <dbReference type="NCBI Taxonomy" id="1199156"/>
    <lineage>
        <taxon>Bacteria</taxon>
        <taxon>Pseudomonadati</taxon>
        <taxon>Pseudomonadota</taxon>
        <taxon>Alphaproteobacteria</taxon>
        <taxon>Hyphomonadales</taxon>
        <taxon>Hyphomonadaceae</taxon>
        <taxon>Hirschia</taxon>
    </lineage>
</organism>
<keyword evidence="2 3" id="KW-0143">Chaperone</keyword>
<keyword evidence="3" id="KW-0996">Nickel insertion</keyword>
<accession>A0ABW2IPR8</accession>
<dbReference type="PANTHER" id="PTHR33643">
    <property type="entry name" value="UREASE ACCESSORY PROTEIN D"/>
    <property type="match status" value="1"/>
</dbReference>
<evidence type="ECO:0000313" key="5">
    <source>
        <dbReference type="Proteomes" id="UP001596492"/>
    </source>
</evidence>
<evidence type="ECO:0000256" key="2">
    <source>
        <dbReference type="ARBA" id="ARBA00023186"/>
    </source>
</evidence>
<comment type="subunit">
    <text evidence="3">UreD, UreF and UreG form a complex that acts as a GTP-hydrolysis-dependent molecular chaperone, activating the urease apoprotein by helping to assemble the nickel containing metallocenter of UreC. The UreE protein probably delivers the nickel.</text>
</comment>
<gene>
    <name evidence="3" type="primary">ureD</name>
    <name evidence="4" type="ORF">ACFQS8_14930</name>
</gene>
<comment type="similarity">
    <text evidence="1 3">Belongs to the UreD family.</text>
</comment>
<comment type="caution">
    <text evidence="4">The sequence shown here is derived from an EMBL/GenBank/DDBJ whole genome shotgun (WGS) entry which is preliminary data.</text>
</comment>
<dbReference type="InterPro" id="IPR002669">
    <property type="entry name" value="UreD"/>
</dbReference>
<proteinExistence type="inferred from homology"/>
<comment type="subcellular location">
    <subcellularLocation>
        <location evidence="3">Cytoplasm</location>
    </subcellularLocation>
</comment>
<keyword evidence="5" id="KW-1185">Reference proteome</keyword>
<dbReference type="RefSeq" id="WP_382168843.1">
    <property type="nucleotide sequence ID" value="NZ_JBHTBR010000009.1"/>
</dbReference>
<dbReference type="Proteomes" id="UP001596492">
    <property type="component" value="Unassembled WGS sequence"/>
</dbReference>
<dbReference type="Pfam" id="PF01774">
    <property type="entry name" value="UreD"/>
    <property type="match status" value="1"/>
</dbReference>
<sequence>MDGSDVEYASVSRMQRSHSSGRLVVAALKGRSHLKRLFETDALKLRFPKNNITYALEGILVNTAGGLAGGDSLSLNIHVEKGADLTITSQACERVYKSLEEEAVVDLRLRADADSNLIWAPQETIIYNNARLTRTIDVTLSPSSTFLAIEAIIWGRELMGEQVRNGALRDSWRIKVGDQLVHAENTRLEGDIHMQMQNGVVAKGGRATATLLMVGANCEKHLHACRSICASANGVVGGASHWHVGPYAKLLIRLVGDTSYDLRKCVVQLVMQLSSNGIPPRVWSL</sequence>
<keyword evidence="3" id="KW-0963">Cytoplasm</keyword>
<dbReference type="PANTHER" id="PTHR33643:SF1">
    <property type="entry name" value="UREASE ACCESSORY PROTEIN D"/>
    <property type="match status" value="1"/>
</dbReference>
<comment type="function">
    <text evidence="3">Required for maturation of urease via the functional incorporation of the urease nickel metallocenter.</text>
</comment>
<dbReference type="EMBL" id="JBHTBR010000009">
    <property type="protein sequence ID" value="MFC7292916.1"/>
    <property type="molecule type" value="Genomic_DNA"/>
</dbReference>
<evidence type="ECO:0000313" key="4">
    <source>
        <dbReference type="EMBL" id="MFC7292916.1"/>
    </source>
</evidence>
<evidence type="ECO:0000256" key="3">
    <source>
        <dbReference type="HAMAP-Rule" id="MF_01384"/>
    </source>
</evidence>
<dbReference type="HAMAP" id="MF_01384">
    <property type="entry name" value="UreD"/>
    <property type="match status" value="1"/>
</dbReference>
<evidence type="ECO:0000256" key="1">
    <source>
        <dbReference type="ARBA" id="ARBA00007177"/>
    </source>
</evidence>